<dbReference type="EMBL" id="CAKOFQ010006766">
    <property type="protein sequence ID" value="CAH1969824.1"/>
    <property type="molecule type" value="Genomic_DNA"/>
</dbReference>
<name>A0A9P0K8X3_ACAOB</name>
<evidence type="ECO:0000313" key="2">
    <source>
        <dbReference type="Proteomes" id="UP001152888"/>
    </source>
</evidence>
<organism evidence="1 2">
    <name type="scientific">Acanthoscelides obtectus</name>
    <name type="common">Bean weevil</name>
    <name type="synonym">Bruchus obtectus</name>
    <dbReference type="NCBI Taxonomy" id="200917"/>
    <lineage>
        <taxon>Eukaryota</taxon>
        <taxon>Metazoa</taxon>
        <taxon>Ecdysozoa</taxon>
        <taxon>Arthropoda</taxon>
        <taxon>Hexapoda</taxon>
        <taxon>Insecta</taxon>
        <taxon>Pterygota</taxon>
        <taxon>Neoptera</taxon>
        <taxon>Endopterygota</taxon>
        <taxon>Coleoptera</taxon>
        <taxon>Polyphaga</taxon>
        <taxon>Cucujiformia</taxon>
        <taxon>Chrysomeloidea</taxon>
        <taxon>Chrysomelidae</taxon>
        <taxon>Bruchinae</taxon>
        <taxon>Bruchini</taxon>
        <taxon>Acanthoscelides</taxon>
    </lineage>
</organism>
<evidence type="ECO:0000313" key="1">
    <source>
        <dbReference type="EMBL" id="CAH1969824.1"/>
    </source>
</evidence>
<comment type="caution">
    <text evidence="1">The sequence shown here is derived from an EMBL/GenBank/DDBJ whole genome shotgun (WGS) entry which is preliminary data.</text>
</comment>
<protein>
    <submittedName>
        <fullName evidence="1">Uncharacterized protein</fullName>
    </submittedName>
</protein>
<reference evidence="1" key="1">
    <citation type="submission" date="2022-03" db="EMBL/GenBank/DDBJ databases">
        <authorList>
            <person name="Sayadi A."/>
        </authorList>
    </citation>
    <scope>NUCLEOTIDE SEQUENCE</scope>
</reference>
<keyword evidence="2" id="KW-1185">Reference proteome</keyword>
<proteinExistence type="predicted"/>
<gene>
    <name evidence="1" type="ORF">ACAOBT_LOCUS8577</name>
</gene>
<dbReference type="Proteomes" id="UP001152888">
    <property type="component" value="Unassembled WGS sequence"/>
</dbReference>
<sequence>MMYCNSSHIDRT</sequence>
<accession>A0A9P0K8X3</accession>